<evidence type="ECO:0000256" key="1">
    <source>
        <dbReference type="SAM" id="MobiDB-lite"/>
    </source>
</evidence>
<keyword evidence="2" id="KW-0346">Stress response</keyword>
<dbReference type="Gene3D" id="6.10.280.100">
    <property type="match status" value="1"/>
</dbReference>
<accession>A0AA39YMH9</accession>
<feature type="compositionally biased region" description="Polar residues" evidence="1">
    <location>
        <begin position="51"/>
        <end position="62"/>
    </location>
</feature>
<dbReference type="EMBL" id="JAUJDW010000025">
    <property type="protein sequence ID" value="KAK0653775.1"/>
    <property type="molecule type" value="Genomic_DNA"/>
</dbReference>
<protein>
    <submittedName>
        <fullName evidence="2">12 kDa heat shock protein</fullName>
    </submittedName>
</protein>
<keyword evidence="3" id="KW-1185">Reference proteome</keyword>
<comment type="caution">
    <text evidence="2">The sequence shown here is derived from an EMBL/GenBank/DDBJ whole genome shotgun (WGS) entry which is preliminary data.</text>
</comment>
<evidence type="ECO:0000313" key="2">
    <source>
        <dbReference type="EMBL" id="KAK0653775.1"/>
    </source>
</evidence>
<feature type="compositionally biased region" description="Polar residues" evidence="1">
    <location>
        <begin position="70"/>
        <end position="90"/>
    </location>
</feature>
<proteinExistence type="predicted"/>
<gene>
    <name evidence="2" type="primary">HSP12_1</name>
    <name evidence="2" type="ORF">DIS24_g5816</name>
</gene>
<feature type="compositionally biased region" description="Basic and acidic residues" evidence="1">
    <location>
        <begin position="1"/>
        <end position="18"/>
    </location>
</feature>
<feature type="region of interest" description="Disordered" evidence="1">
    <location>
        <begin position="1"/>
        <end position="97"/>
    </location>
</feature>
<dbReference type="AlphaFoldDB" id="A0AA39YMH9"/>
<dbReference type="PIRSF" id="PIRSF002590">
    <property type="entry name" value="HSP9/HSP12_fun"/>
    <property type="match status" value="1"/>
</dbReference>
<name>A0AA39YMH9_9PEZI</name>
<reference evidence="2" key="1">
    <citation type="submission" date="2023-06" db="EMBL/GenBank/DDBJ databases">
        <title>Multi-omics analyses reveal the molecular pathogenesis toolkit of Lasiodiplodia hormozganensis, a cross-kingdom pathogen.</title>
        <authorList>
            <person name="Felix C."/>
            <person name="Meneses R."/>
            <person name="Goncalves M.F.M."/>
            <person name="Tilleman L."/>
            <person name="Duarte A.S."/>
            <person name="Jorrin-Novo J.V."/>
            <person name="Van De Peer Y."/>
            <person name="Deforce D."/>
            <person name="Van Nieuwerburgh F."/>
            <person name="Esteves A.C."/>
            <person name="Alves A."/>
        </authorList>
    </citation>
    <scope>NUCLEOTIDE SEQUENCE</scope>
    <source>
        <strain evidence="2">CBS 339.90</strain>
    </source>
</reference>
<feature type="compositionally biased region" description="Polar residues" evidence="1">
    <location>
        <begin position="19"/>
        <end position="35"/>
    </location>
</feature>
<dbReference type="Pfam" id="PF04119">
    <property type="entry name" value="HSP9_HSP12"/>
    <property type="match status" value="1"/>
</dbReference>
<dbReference type="InterPro" id="IPR007250">
    <property type="entry name" value="HSP9_HSP12"/>
</dbReference>
<sequence>MSDAGRKSTIDQAKEKITPDSQKSTLDQAKESLTGTYDRAAGAAQPDDQKSYTQKASDNLRSGSDDASKQSKSYMESAQETVGNAAQSLADTIGGKK</sequence>
<evidence type="ECO:0000313" key="3">
    <source>
        <dbReference type="Proteomes" id="UP001175001"/>
    </source>
</evidence>
<organism evidence="2 3">
    <name type="scientific">Lasiodiplodia hormozganensis</name>
    <dbReference type="NCBI Taxonomy" id="869390"/>
    <lineage>
        <taxon>Eukaryota</taxon>
        <taxon>Fungi</taxon>
        <taxon>Dikarya</taxon>
        <taxon>Ascomycota</taxon>
        <taxon>Pezizomycotina</taxon>
        <taxon>Dothideomycetes</taxon>
        <taxon>Dothideomycetes incertae sedis</taxon>
        <taxon>Botryosphaeriales</taxon>
        <taxon>Botryosphaeriaceae</taxon>
        <taxon>Lasiodiplodia</taxon>
    </lineage>
</organism>
<dbReference type="Proteomes" id="UP001175001">
    <property type="component" value="Unassembled WGS sequence"/>
</dbReference>